<evidence type="ECO:0000313" key="1">
    <source>
        <dbReference type="EMBL" id="JAH60027.1"/>
    </source>
</evidence>
<dbReference type="EMBL" id="GBXM01048550">
    <property type="protein sequence ID" value="JAH60027.1"/>
    <property type="molecule type" value="Transcribed_RNA"/>
</dbReference>
<dbReference type="AlphaFoldDB" id="A0A0E9U2R1"/>
<proteinExistence type="predicted"/>
<protein>
    <submittedName>
        <fullName evidence="1">Uncharacterized protein</fullName>
    </submittedName>
</protein>
<reference evidence="1" key="1">
    <citation type="submission" date="2014-11" db="EMBL/GenBank/DDBJ databases">
        <authorList>
            <person name="Amaro Gonzalez C."/>
        </authorList>
    </citation>
    <scope>NUCLEOTIDE SEQUENCE</scope>
</reference>
<name>A0A0E9U2R1_ANGAN</name>
<organism evidence="1">
    <name type="scientific">Anguilla anguilla</name>
    <name type="common">European freshwater eel</name>
    <name type="synonym">Muraena anguilla</name>
    <dbReference type="NCBI Taxonomy" id="7936"/>
    <lineage>
        <taxon>Eukaryota</taxon>
        <taxon>Metazoa</taxon>
        <taxon>Chordata</taxon>
        <taxon>Craniata</taxon>
        <taxon>Vertebrata</taxon>
        <taxon>Euteleostomi</taxon>
        <taxon>Actinopterygii</taxon>
        <taxon>Neopterygii</taxon>
        <taxon>Teleostei</taxon>
        <taxon>Anguilliformes</taxon>
        <taxon>Anguillidae</taxon>
        <taxon>Anguilla</taxon>
    </lineage>
</organism>
<sequence>MGHSGTRAVPGRAGPQCDWCEILPLFLRWYYRTNWVRTSASLPVF</sequence>
<accession>A0A0E9U2R1</accession>
<reference evidence="1" key="2">
    <citation type="journal article" date="2015" name="Fish Shellfish Immunol.">
        <title>Early steps in the European eel (Anguilla anguilla)-Vibrio vulnificus interaction in the gills: Role of the RtxA13 toxin.</title>
        <authorList>
            <person name="Callol A."/>
            <person name="Pajuelo D."/>
            <person name="Ebbesson L."/>
            <person name="Teles M."/>
            <person name="MacKenzie S."/>
            <person name="Amaro C."/>
        </authorList>
    </citation>
    <scope>NUCLEOTIDE SEQUENCE</scope>
</reference>